<dbReference type="Pfam" id="PF03297">
    <property type="entry name" value="Ribosomal_S25"/>
    <property type="match status" value="1"/>
</dbReference>
<keyword evidence="2 4" id="KW-0689">Ribosomal protein</keyword>
<dbReference type="Gramene" id="rna-gnl|WGS:JABURB|Cocit.L0441.1">
    <property type="protein sequence ID" value="cds-KAF7845823.1"/>
    <property type="gene ID" value="gene-BT93_L0441"/>
</dbReference>
<evidence type="ECO:0000313" key="7">
    <source>
        <dbReference type="Proteomes" id="UP000806378"/>
    </source>
</evidence>
<evidence type="ECO:0000256" key="4">
    <source>
        <dbReference type="RuleBase" id="RU366057"/>
    </source>
</evidence>
<dbReference type="FunFam" id="3.30.63.20:FF:000001">
    <property type="entry name" value="40S ribosomal protein S25"/>
    <property type="match status" value="1"/>
</dbReference>
<comment type="caution">
    <text evidence="6">The sequence shown here is derived from an EMBL/GenBank/DDBJ whole genome shotgun (WGS) entry which is preliminary data.</text>
</comment>
<dbReference type="Proteomes" id="UP000806378">
    <property type="component" value="Unassembled WGS sequence"/>
</dbReference>
<sequence>MAPSATGGKKAKKKWSKGKVKDKANHAVVLDKATSDKLNKDVQSYKLITVAVLVDRLKINGSLARRALNDLEEKGVIKKIVAHSSGSIYTRANAGSD</sequence>
<evidence type="ECO:0000256" key="1">
    <source>
        <dbReference type="ARBA" id="ARBA00009106"/>
    </source>
</evidence>
<gene>
    <name evidence="6" type="ORF">BT93_L0441</name>
</gene>
<evidence type="ECO:0000256" key="3">
    <source>
        <dbReference type="ARBA" id="ARBA00023274"/>
    </source>
</evidence>
<dbReference type="EMBL" id="MU099661">
    <property type="protein sequence ID" value="KAF7845823.1"/>
    <property type="molecule type" value="Genomic_DNA"/>
</dbReference>
<dbReference type="GO" id="GO:0005840">
    <property type="term" value="C:ribosome"/>
    <property type="evidence" value="ECO:0007669"/>
    <property type="project" value="UniProtKB-KW"/>
</dbReference>
<name>A0A8T0CER9_CORYI</name>
<dbReference type="AlphaFoldDB" id="A0A8T0CER9"/>
<evidence type="ECO:0000256" key="5">
    <source>
        <dbReference type="SAM" id="MobiDB-lite"/>
    </source>
</evidence>
<dbReference type="Gene3D" id="3.30.63.20">
    <property type="match status" value="1"/>
</dbReference>
<dbReference type="OrthoDB" id="10263513at2759"/>
<accession>A0A8T0CER9</accession>
<evidence type="ECO:0000256" key="2">
    <source>
        <dbReference type="ARBA" id="ARBA00022980"/>
    </source>
</evidence>
<keyword evidence="7" id="KW-1185">Reference proteome</keyword>
<dbReference type="InterPro" id="IPR036390">
    <property type="entry name" value="WH_DNA-bd_sf"/>
</dbReference>
<protein>
    <recommendedName>
        <fullName evidence="4">40S ribosomal protein S25</fullName>
    </recommendedName>
</protein>
<organism evidence="6 7">
    <name type="scientific">Corymbia citriodora subsp. variegata</name>
    <dbReference type="NCBI Taxonomy" id="360336"/>
    <lineage>
        <taxon>Eukaryota</taxon>
        <taxon>Viridiplantae</taxon>
        <taxon>Streptophyta</taxon>
        <taxon>Embryophyta</taxon>
        <taxon>Tracheophyta</taxon>
        <taxon>Spermatophyta</taxon>
        <taxon>Magnoliopsida</taxon>
        <taxon>eudicotyledons</taxon>
        <taxon>Gunneridae</taxon>
        <taxon>Pentapetalae</taxon>
        <taxon>rosids</taxon>
        <taxon>malvids</taxon>
        <taxon>Myrtales</taxon>
        <taxon>Myrtaceae</taxon>
        <taxon>Myrtoideae</taxon>
        <taxon>Eucalypteae</taxon>
        <taxon>Corymbia</taxon>
    </lineage>
</organism>
<dbReference type="InterPro" id="IPR004977">
    <property type="entry name" value="Ribosomal_eS25"/>
</dbReference>
<comment type="similarity">
    <text evidence="1 4">Belongs to the eukaryotic ribosomal protein eS25 family.</text>
</comment>
<keyword evidence="3 4" id="KW-0687">Ribonucleoprotein</keyword>
<feature type="region of interest" description="Disordered" evidence="5">
    <location>
        <begin position="1"/>
        <end position="20"/>
    </location>
</feature>
<proteinExistence type="inferred from homology"/>
<dbReference type="GO" id="GO:1990904">
    <property type="term" value="C:ribonucleoprotein complex"/>
    <property type="evidence" value="ECO:0007669"/>
    <property type="project" value="UniProtKB-KW"/>
</dbReference>
<feature type="compositionally biased region" description="Basic residues" evidence="5">
    <location>
        <begin position="9"/>
        <end position="18"/>
    </location>
</feature>
<evidence type="ECO:0000313" key="6">
    <source>
        <dbReference type="EMBL" id="KAF7845823.1"/>
    </source>
</evidence>
<dbReference type="PANTHER" id="PTHR12850">
    <property type="entry name" value="40S RIBOSOMAL PROTEIN S25"/>
    <property type="match status" value="1"/>
</dbReference>
<dbReference type="SUPFAM" id="SSF46785">
    <property type="entry name" value="Winged helix' DNA-binding domain"/>
    <property type="match status" value="1"/>
</dbReference>
<reference evidence="6" key="1">
    <citation type="submission" date="2020-05" db="EMBL/GenBank/DDBJ databases">
        <title>WGS assembly of Corymbia citriodora subspecies variegata.</title>
        <authorList>
            <person name="Barry K."/>
            <person name="Hundley H."/>
            <person name="Shu S."/>
            <person name="Jenkins J."/>
            <person name="Grimwood J."/>
            <person name="Baten A."/>
        </authorList>
    </citation>
    <scope>NUCLEOTIDE SEQUENCE</scope>
    <source>
        <strain evidence="6">CV2-018</strain>
    </source>
</reference>